<dbReference type="EMBL" id="BNCP01000031">
    <property type="protein sequence ID" value="GIL85017.1"/>
    <property type="molecule type" value="Genomic_DNA"/>
</dbReference>
<dbReference type="AlphaFoldDB" id="A0A8J4CKL8"/>
<sequence>GIESEGAAPPPPLPLSSSTASAAAAVPLSPPPLSDPDFTACGRVPSPSPASSRCSIPELGGCGGACWCTAGVCDSASASLEPTAGGCCARPGPKDACTTISPADNPCAKREHAKYGNPRKADYGSKNYLASMRVPCVNNR</sequence>
<protein>
    <submittedName>
        <fullName evidence="2">Uncharacterized protein</fullName>
    </submittedName>
</protein>
<reference evidence="2" key="1">
    <citation type="journal article" date="2021" name="Proc. Natl. Acad. Sci. U.S.A.">
        <title>Three genomes in the algal genus Volvox reveal the fate of a haploid sex-determining region after a transition to homothallism.</title>
        <authorList>
            <person name="Yamamoto K."/>
            <person name="Hamaji T."/>
            <person name="Kawai-Toyooka H."/>
            <person name="Matsuzaki R."/>
            <person name="Takahashi F."/>
            <person name="Nishimura Y."/>
            <person name="Kawachi M."/>
            <person name="Noguchi H."/>
            <person name="Minakuchi Y."/>
            <person name="Umen J.G."/>
            <person name="Toyoda A."/>
            <person name="Nozaki H."/>
        </authorList>
    </citation>
    <scope>NUCLEOTIDE SEQUENCE</scope>
    <source>
        <strain evidence="2">NIES-3786</strain>
    </source>
</reference>
<comment type="caution">
    <text evidence="2">The sequence shown here is derived from an EMBL/GenBank/DDBJ whole genome shotgun (WGS) entry which is preliminary data.</text>
</comment>
<proteinExistence type="predicted"/>
<gene>
    <name evidence="2" type="ORF">Vretifemale_13640</name>
</gene>
<feature type="region of interest" description="Disordered" evidence="1">
    <location>
        <begin position="1"/>
        <end position="31"/>
    </location>
</feature>
<organism evidence="2 3">
    <name type="scientific">Volvox reticuliferus</name>
    <dbReference type="NCBI Taxonomy" id="1737510"/>
    <lineage>
        <taxon>Eukaryota</taxon>
        <taxon>Viridiplantae</taxon>
        <taxon>Chlorophyta</taxon>
        <taxon>core chlorophytes</taxon>
        <taxon>Chlorophyceae</taxon>
        <taxon>CS clade</taxon>
        <taxon>Chlamydomonadales</taxon>
        <taxon>Volvocaceae</taxon>
        <taxon>Volvox</taxon>
    </lineage>
</organism>
<feature type="compositionally biased region" description="Low complexity" evidence="1">
    <location>
        <begin position="15"/>
        <end position="27"/>
    </location>
</feature>
<evidence type="ECO:0000313" key="2">
    <source>
        <dbReference type="EMBL" id="GIL85017.1"/>
    </source>
</evidence>
<evidence type="ECO:0000313" key="3">
    <source>
        <dbReference type="Proteomes" id="UP000747110"/>
    </source>
</evidence>
<dbReference type="Proteomes" id="UP000747110">
    <property type="component" value="Unassembled WGS sequence"/>
</dbReference>
<accession>A0A8J4CKL8</accession>
<evidence type="ECO:0000256" key="1">
    <source>
        <dbReference type="SAM" id="MobiDB-lite"/>
    </source>
</evidence>
<name>A0A8J4CKL8_9CHLO</name>
<feature type="non-terminal residue" evidence="2">
    <location>
        <position position="1"/>
    </location>
</feature>
<keyword evidence="3" id="KW-1185">Reference proteome</keyword>